<accession>A0ABN8S7Z2</accession>
<keyword evidence="2 11" id="KW-0813">Transport</keyword>
<dbReference type="Gene3D" id="1.10.287.770">
    <property type="entry name" value="YojJ-like"/>
    <property type="match status" value="1"/>
</dbReference>
<evidence type="ECO:0000256" key="8">
    <source>
        <dbReference type="ARBA" id="ARBA00023136"/>
    </source>
</evidence>
<evidence type="ECO:0000256" key="5">
    <source>
        <dbReference type="ARBA" id="ARBA00022989"/>
    </source>
</evidence>
<organism evidence="13 14">
    <name type="scientific">Porites evermanni</name>
    <dbReference type="NCBI Taxonomy" id="104178"/>
    <lineage>
        <taxon>Eukaryota</taxon>
        <taxon>Metazoa</taxon>
        <taxon>Cnidaria</taxon>
        <taxon>Anthozoa</taxon>
        <taxon>Hexacorallia</taxon>
        <taxon>Scleractinia</taxon>
        <taxon>Fungiina</taxon>
        <taxon>Poritidae</taxon>
        <taxon>Porites</taxon>
    </lineage>
</organism>
<dbReference type="EMBL" id="CALNXI010002295">
    <property type="protein sequence ID" value="CAH3185929.1"/>
    <property type="molecule type" value="Genomic_DNA"/>
</dbReference>
<keyword evidence="14" id="KW-1185">Reference proteome</keyword>
<dbReference type="Proteomes" id="UP001159427">
    <property type="component" value="Unassembled WGS sequence"/>
</dbReference>
<comment type="subcellular location">
    <subcellularLocation>
        <location evidence="1">Membrane</location>
        <topology evidence="1">Multi-pass membrane protein</topology>
    </subcellularLocation>
</comment>
<evidence type="ECO:0000256" key="9">
    <source>
        <dbReference type="ARBA" id="ARBA00023201"/>
    </source>
</evidence>
<keyword evidence="8 12" id="KW-0472">Membrane</keyword>
<evidence type="ECO:0000256" key="4">
    <source>
        <dbReference type="ARBA" id="ARBA00022692"/>
    </source>
</evidence>
<keyword evidence="9 11" id="KW-0739">Sodium transport</keyword>
<evidence type="ECO:0000256" key="1">
    <source>
        <dbReference type="ARBA" id="ARBA00004141"/>
    </source>
</evidence>
<dbReference type="PANTHER" id="PTHR11690:SF222">
    <property type="entry name" value="AMILORIDE-SENSITIVE SODIUM CHANNEL SUBUNIT GAMMA"/>
    <property type="match status" value="1"/>
</dbReference>
<proteinExistence type="inferred from homology"/>
<keyword evidence="6" id="KW-0915">Sodium</keyword>
<keyword evidence="5 12" id="KW-1133">Transmembrane helix</keyword>
<evidence type="ECO:0000256" key="3">
    <source>
        <dbReference type="ARBA" id="ARBA00022461"/>
    </source>
</evidence>
<keyword evidence="4 11" id="KW-0812">Transmembrane</keyword>
<evidence type="ECO:0000313" key="13">
    <source>
        <dbReference type="EMBL" id="CAH3185929.1"/>
    </source>
</evidence>
<dbReference type="PRINTS" id="PR01078">
    <property type="entry name" value="AMINACHANNEL"/>
</dbReference>
<evidence type="ECO:0000256" key="10">
    <source>
        <dbReference type="ARBA" id="ARBA00023303"/>
    </source>
</evidence>
<keyword evidence="3 11" id="KW-0894">Sodium channel</keyword>
<dbReference type="Gene3D" id="2.60.470.10">
    <property type="entry name" value="Acid-sensing ion channels like domains"/>
    <property type="match status" value="1"/>
</dbReference>
<name>A0ABN8S7Z2_9CNID</name>
<keyword evidence="7 11" id="KW-0406">Ion transport</keyword>
<evidence type="ECO:0000256" key="6">
    <source>
        <dbReference type="ARBA" id="ARBA00023053"/>
    </source>
</evidence>
<dbReference type="PANTHER" id="PTHR11690">
    <property type="entry name" value="AMILORIDE-SENSITIVE SODIUM CHANNEL-RELATED"/>
    <property type="match status" value="1"/>
</dbReference>
<evidence type="ECO:0000256" key="12">
    <source>
        <dbReference type="SAM" id="Phobius"/>
    </source>
</evidence>
<feature type="non-terminal residue" evidence="13">
    <location>
        <position position="1"/>
    </location>
</feature>
<comment type="similarity">
    <text evidence="11">Belongs to the amiloride-sensitive sodium channel (TC 1.A.6) family.</text>
</comment>
<reference evidence="13 14" key="1">
    <citation type="submission" date="2022-05" db="EMBL/GenBank/DDBJ databases">
        <authorList>
            <consortium name="Genoscope - CEA"/>
            <person name="William W."/>
        </authorList>
    </citation>
    <scope>NUCLEOTIDE SEQUENCE [LARGE SCALE GENOMIC DNA]</scope>
</reference>
<evidence type="ECO:0000256" key="2">
    <source>
        <dbReference type="ARBA" id="ARBA00022448"/>
    </source>
</evidence>
<feature type="transmembrane region" description="Helical" evidence="12">
    <location>
        <begin position="471"/>
        <end position="495"/>
    </location>
</feature>
<gene>
    <name evidence="13" type="ORF">PEVE_00016445</name>
</gene>
<evidence type="ECO:0000256" key="11">
    <source>
        <dbReference type="RuleBase" id="RU000679"/>
    </source>
</evidence>
<evidence type="ECO:0000256" key="7">
    <source>
        <dbReference type="ARBA" id="ARBA00023065"/>
    </source>
</evidence>
<keyword evidence="10 11" id="KW-0407">Ion channel</keyword>
<feature type="transmembrane region" description="Helical" evidence="12">
    <location>
        <begin position="83"/>
        <end position="100"/>
    </location>
</feature>
<dbReference type="Pfam" id="PF00858">
    <property type="entry name" value="ASC"/>
    <property type="match status" value="1"/>
</dbReference>
<dbReference type="InterPro" id="IPR001873">
    <property type="entry name" value="ENaC"/>
</dbReference>
<protein>
    <submittedName>
        <fullName evidence="13">Uncharacterized protein</fullName>
    </submittedName>
</protein>
<evidence type="ECO:0000313" key="14">
    <source>
        <dbReference type="Proteomes" id="UP001159427"/>
    </source>
</evidence>
<sequence length="510" mass="58368">RLDIITVEFDAPLRAKKPVVTNSTMETELKAIREKTDHCVKGAKEVWKSETDEASRVIKDFGSYTTLHGFHFIFDSGSLIRRIIWITLILLGIVFLFFQFRDNYRKYQRNQSIISKSVEHDEKLLFPAITICNQNMMKRSKILGTDAQTFLDQQDFVKIHVLGKSLMDKEVDPSLNVDEIVTNNSHVLSEMLHKCTFQHQECSAANFTSFLSLMRGVCYTLNSGHPNHTKLYVTTSGKIQALTLSLDAQPEEYYGPYSYDATGFKILVHDQNESYPNIEDFGVDLPPGFTTNIRVRRTKTITLPKPFKSGCGTKKLDSTFPVYTEYACLLDCYTKMVVNACDCRMISMPPMSEVNHTRFCSAKELLKCAFPKATNFNPSRCDCPVPCEKIDYQVQSSMAYSPSSHLWDTLLPLYNVAPNDTEKVREYQDYVRKRMVQVNVYYETLDTEVTEEKPAYDLNDFGSDVGGNMGLFLGCSLLTLCEFVDLIVIMCLQCWRKKNAVVHAREDHFR</sequence>
<comment type="caution">
    <text evidence="13">The sequence shown here is derived from an EMBL/GenBank/DDBJ whole genome shotgun (WGS) entry which is preliminary data.</text>
</comment>